<keyword evidence="2" id="KW-0812">Transmembrane</keyword>
<comment type="caution">
    <text evidence="3">The sequence shown here is derived from an EMBL/GenBank/DDBJ whole genome shotgun (WGS) entry which is preliminary data.</text>
</comment>
<dbReference type="EMBL" id="LIHL02000003">
    <property type="protein sequence ID" value="KAF5476063.1"/>
    <property type="molecule type" value="Genomic_DNA"/>
</dbReference>
<dbReference type="Proteomes" id="UP000619265">
    <property type="component" value="Unassembled WGS sequence"/>
</dbReference>
<evidence type="ECO:0000256" key="1">
    <source>
        <dbReference type="SAM" id="MobiDB-lite"/>
    </source>
</evidence>
<feature type="compositionally biased region" description="Basic and acidic residues" evidence="1">
    <location>
        <begin position="54"/>
        <end position="72"/>
    </location>
</feature>
<evidence type="ECO:0000313" key="3">
    <source>
        <dbReference type="EMBL" id="KAF5476063.1"/>
    </source>
</evidence>
<dbReference type="AlphaFoldDB" id="A0A833Y0N5"/>
<name>A0A833Y0N5_JUGRE</name>
<reference evidence="3" key="1">
    <citation type="submission" date="2015-10" db="EMBL/GenBank/DDBJ databases">
        <authorList>
            <person name="Martinez-Garcia P.J."/>
            <person name="Crepeau M.W."/>
            <person name="Puiu D."/>
            <person name="Gonzalez-Ibeas D."/>
            <person name="Whalen J."/>
            <person name="Stevens K."/>
            <person name="Paul R."/>
            <person name="Butterfield T."/>
            <person name="Britton M."/>
            <person name="Reagan R."/>
            <person name="Chakraborty S."/>
            <person name="Walawage S.L."/>
            <person name="Vasquez-Gross H.A."/>
            <person name="Cardeno C."/>
            <person name="Famula R."/>
            <person name="Pratt K."/>
            <person name="Kuruganti S."/>
            <person name="Aradhya M.K."/>
            <person name="Leslie C.A."/>
            <person name="Dandekar A.M."/>
            <person name="Salzberg S.L."/>
            <person name="Wegrzyn J.L."/>
            <person name="Langley C.H."/>
            <person name="Neale D.B."/>
        </authorList>
    </citation>
    <scope>NUCLEOTIDE SEQUENCE</scope>
    <source>
        <tissue evidence="3">Leaves</tissue>
    </source>
</reference>
<protein>
    <submittedName>
        <fullName evidence="3">Uncharacterized protein</fullName>
    </submittedName>
</protein>
<organism evidence="3 4">
    <name type="scientific">Juglans regia</name>
    <name type="common">English walnut</name>
    <dbReference type="NCBI Taxonomy" id="51240"/>
    <lineage>
        <taxon>Eukaryota</taxon>
        <taxon>Viridiplantae</taxon>
        <taxon>Streptophyta</taxon>
        <taxon>Embryophyta</taxon>
        <taxon>Tracheophyta</taxon>
        <taxon>Spermatophyta</taxon>
        <taxon>Magnoliopsida</taxon>
        <taxon>eudicotyledons</taxon>
        <taxon>Gunneridae</taxon>
        <taxon>Pentapetalae</taxon>
        <taxon>rosids</taxon>
        <taxon>fabids</taxon>
        <taxon>Fagales</taxon>
        <taxon>Juglandaceae</taxon>
        <taxon>Juglans</taxon>
    </lineage>
</organism>
<sequence length="117" mass="12601">MGFLLKLHIRNHLSAADAPLVVAGESPGEAPVASSKRVGRALHGEEEGVDQGGDGDHGDESENEFKRGQIDAAGRCREGRRWSADNGRGALHGGGEWVLLQLMLLSFFFSFFTSGFF</sequence>
<dbReference type="Gramene" id="Jr03_23660_p2">
    <property type="protein sequence ID" value="cds.Jr03_23660_p2"/>
    <property type="gene ID" value="Jr03_23660"/>
</dbReference>
<proteinExistence type="predicted"/>
<evidence type="ECO:0000313" key="4">
    <source>
        <dbReference type="Proteomes" id="UP000619265"/>
    </source>
</evidence>
<reference evidence="3" key="2">
    <citation type="submission" date="2020-03" db="EMBL/GenBank/DDBJ databases">
        <title>Walnut 2.0.</title>
        <authorList>
            <person name="Marrano A."/>
            <person name="Britton M."/>
            <person name="Zimin A.V."/>
            <person name="Zaini P.A."/>
            <person name="Workman R."/>
            <person name="Puiu D."/>
            <person name="Bianco L."/>
            <person name="Allen B.J."/>
            <person name="Troggio M."/>
            <person name="Leslie C.A."/>
            <person name="Timp W."/>
            <person name="Dendekar A."/>
            <person name="Salzberg S.L."/>
            <person name="Neale D.B."/>
        </authorList>
    </citation>
    <scope>NUCLEOTIDE SEQUENCE</scope>
    <source>
        <tissue evidence="3">Leaves</tissue>
    </source>
</reference>
<evidence type="ECO:0000256" key="2">
    <source>
        <dbReference type="SAM" id="Phobius"/>
    </source>
</evidence>
<accession>A0A833Y0N5</accession>
<keyword evidence="2" id="KW-1133">Transmembrane helix</keyword>
<feature type="region of interest" description="Disordered" evidence="1">
    <location>
        <begin position="25"/>
        <end position="72"/>
    </location>
</feature>
<keyword evidence="2" id="KW-0472">Membrane</keyword>
<feature type="transmembrane region" description="Helical" evidence="2">
    <location>
        <begin position="97"/>
        <end position="116"/>
    </location>
</feature>
<gene>
    <name evidence="3" type="ORF">F2P56_007806</name>
</gene>